<feature type="compositionally biased region" description="Low complexity" evidence="1">
    <location>
        <begin position="171"/>
        <end position="189"/>
    </location>
</feature>
<feature type="region of interest" description="Disordered" evidence="1">
    <location>
        <begin position="65"/>
        <end position="205"/>
    </location>
</feature>
<evidence type="ECO:0000313" key="4">
    <source>
        <dbReference type="Proteomes" id="UP001233271"/>
    </source>
</evidence>
<dbReference type="PANTHER" id="PTHR45818:SF3">
    <property type="entry name" value="PROTEIN VAV"/>
    <property type="match status" value="1"/>
</dbReference>
<proteinExistence type="predicted"/>
<feature type="region of interest" description="Disordered" evidence="1">
    <location>
        <begin position="981"/>
        <end position="1002"/>
    </location>
</feature>
<dbReference type="Gene3D" id="1.20.900.10">
    <property type="entry name" value="Dbl homology (DH) domain"/>
    <property type="match status" value="1"/>
</dbReference>
<dbReference type="SMART" id="SM00325">
    <property type="entry name" value="RhoGEF"/>
    <property type="match status" value="1"/>
</dbReference>
<dbReference type="SUPFAM" id="SSF48065">
    <property type="entry name" value="DBL homology domain (DH-domain)"/>
    <property type="match status" value="1"/>
</dbReference>
<organism evidence="3 4">
    <name type="scientific">Cutaneotrichosporon cavernicola</name>
    <dbReference type="NCBI Taxonomy" id="279322"/>
    <lineage>
        <taxon>Eukaryota</taxon>
        <taxon>Fungi</taxon>
        <taxon>Dikarya</taxon>
        <taxon>Basidiomycota</taxon>
        <taxon>Agaricomycotina</taxon>
        <taxon>Tremellomycetes</taxon>
        <taxon>Trichosporonales</taxon>
        <taxon>Trichosporonaceae</taxon>
        <taxon>Cutaneotrichosporon</taxon>
    </lineage>
</organism>
<dbReference type="InterPro" id="IPR035899">
    <property type="entry name" value="DBL_dom_sf"/>
</dbReference>
<dbReference type="KEGG" id="ccac:CcaHIS019_0403930"/>
<keyword evidence="4" id="KW-1185">Reference proteome</keyword>
<dbReference type="Pfam" id="PF00621">
    <property type="entry name" value="RhoGEF"/>
    <property type="match status" value="1"/>
</dbReference>
<dbReference type="GO" id="GO:0005737">
    <property type="term" value="C:cytoplasm"/>
    <property type="evidence" value="ECO:0007669"/>
    <property type="project" value="TreeGrafter"/>
</dbReference>
<dbReference type="PANTHER" id="PTHR45818">
    <property type="entry name" value="PROTEIN VAV"/>
    <property type="match status" value="1"/>
</dbReference>
<feature type="region of interest" description="Disordered" evidence="1">
    <location>
        <begin position="1037"/>
        <end position="1063"/>
    </location>
</feature>
<dbReference type="GO" id="GO:0005085">
    <property type="term" value="F:guanyl-nucleotide exchange factor activity"/>
    <property type="evidence" value="ECO:0007669"/>
    <property type="project" value="InterPro"/>
</dbReference>
<dbReference type="EMBL" id="AP028215">
    <property type="protein sequence ID" value="BEI91573.1"/>
    <property type="molecule type" value="Genomic_DNA"/>
</dbReference>
<feature type="compositionally biased region" description="Low complexity" evidence="1">
    <location>
        <begin position="1037"/>
        <end position="1055"/>
    </location>
</feature>
<feature type="region of interest" description="Disordered" evidence="1">
    <location>
        <begin position="724"/>
        <end position="743"/>
    </location>
</feature>
<dbReference type="GeneID" id="85495443"/>
<dbReference type="PROSITE" id="PS50010">
    <property type="entry name" value="DH_2"/>
    <property type="match status" value="1"/>
</dbReference>
<sequence length="1136" mass="124394">MAALTHSALCEALSGPSITRVDSRSIHQASSLGLTLSSPLHGLTPCSSHNSSMSDVRSFHTARLNVDEPPASPDRRHRPSSITIPIATQGAPNFSAYPLSGSGRVSRKSQHVVPPEASQSHSTSSNAVSPSQSRHGPRRTPSEGGSSGSAATFNPIRSPQPGTSVSRRRSLSTLGLVKSAASPSSSNSHASKHRRRASLGSGDFDMARRRDMAAVGQLDNLPYDFGPDCKNATAPSELHLAPIPITADQAADLLSLADLTLSQKNVPTRTSSLGKHTLLSQDVPPRTTSLHCDPNAMDNVSLVSISEPSLSSPSILTTSLPSTKTSLSRSVRKGKEGDELKKAELAQVSQALMDRRRMILLEIVETEVTYVHQLRTLVFVYLPQLAVLPFVSDRIHQHIARNSVDLLEFHVQFAAHMVDILKYSGLGYDVCDSETLDSVTKELTSLFVREVPSFRLYSDYCAGSMVATGVVSDITHRADYEAFEKRCQHITSESTQASLHDMLYNKPGGPSRTRLRFKDILIAPIQRVCRYPLLLASLLADINREAPPNDVVQSVESAQAVMRAVAENADDARLRKEAELKTARVAERLEPHNALSKEFLYRLGPCRLIGALDVLYHHPIHAPLDRPTKVRYFVALLYRGYLILAKVRRNKTLEARHFLPLEVVDLIDITEGSLAFSLRLTIRDHNFDLAASCDAEKELWAAELKVARDESTMPPFELPSSVPLFSTRSRHSSTNSRDMPSRTANKRATMLGAESLSINKRHTFVATADFQLASKLLSTPPDSDTMSLEDLPDPEYKPEYRQSQPLNLLIHRPSLTTRLMVDRALGDVISESLATARSKAQLQYPSGPDQRRVSRFETPMLRRRRSLAGLSEMRPLDIVSTQEVRGAVIPGARPRSLMRTRSFILPKNITDKENADIPRNMSFSSLNDAHRRRSPMSSLRGLEMTMGPAARAGHQRTQSASMLSQALVQSPLEMMEDEVLEEEKPRKSLNRARSMPSSPITPTVEAFPELEMSHSTGDMRSKDKDSYVLVGNAVPRARSQTASAAASTASSRQSTMATPMSISPARAVKRSLSFFGRKSLSALSNDSSDGHGPVASAAPSPSTTPPTPDMAASSPVTPRRRRSIKLLGTFRGFTPI</sequence>
<evidence type="ECO:0000313" key="3">
    <source>
        <dbReference type="EMBL" id="BEI91573.1"/>
    </source>
</evidence>
<dbReference type="InterPro" id="IPR000219">
    <property type="entry name" value="DH_dom"/>
</dbReference>
<name>A0AA48L433_9TREE</name>
<feature type="domain" description="DH" evidence="2">
    <location>
        <begin position="355"/>
        <end position="572"/>
    </location>
</feature>
<dbReference type="RefSeq" id="XP_060456838.1">
    <property type="nucleotide sequence ID" value="XM_060600223.1"/>
</dbReference>
<accession>A0AA48L433</accession>
<dbReference type="AlphaFoldDB" id="A0AA48L433"/>
<evidence type="ECO:0000256" key="1">
    <source>
        <dbReference type="SAM" id="MobiDB-lite"/>
    </source>
</evidence>
<protein>
    <recommendedName>
        <fullName evidence="2">DH domain-containing protein</fullName>
    </recommendedName>
</protein>
<evidence type="ECO:0000259" key="2">
    <source>
        <dbReference type="PROSITE" id="PS50010"/>
    </source>
</evidence>
<feature type="compositionally biased region" description="Polar residues" evidence="1">
    <location>
        <begin position="148"/>
        <end position="161"/>
    </location>
</feature>
<feature type="compositionally biased region" description="Polar residues" evidence="1">
    <location>
        <begin position="117"/>
        <end position="134"/>
    </location>
</feature>
<feature type="region of interest" description="Disordered" evidence="1">
    <location>
        <begin position="1082"/>
        <end position="1136"/>
    </location>
</feature>
<dbReference type="Proteomes" id="UP001233271">
    <property type="component" value="Chromosome 4"/>
</dbReference>
<reference evidence="3" key="1">
    <citation type="journal article" date="2023" name="BMC Genomics">
        <title>Chromosome-level genome assemblies of Cutaneotrichosporon spp. (Trichosporonales, Basidiomycota) reveal imbalanced evolution between nucleotide sequences and chromosome synteny.</title>
        <authorList>
            <person name="Kobayashi Y."/>
            <person name="Kayamori A."/>
            <person name="Aoki K."/>
            <person name="Shiwa Y."/>
            <person name="Matsutani M."/>
            <person name="Fujita N."/>
            <person name="Sugita T."/>
            <person name="Iwasaki W."/>
            <person name="Tanaka N."/>
            <person name="Takashima M."/>
        </authorList>
    </citation>
    <scope>NUCLEOTIDE SEQUENCE</scope>
    <source>
        <strain evidence="3">HIS019</strain>
    </source>
</reference>
<gene>
    <name evidence="3" type="ORF">CcaverHIS019_0403930</name>
</gene>